<comment type="caution">
    <text evidence="2">The sequence shown here is derived from an EMBL/GenBank/DDBJ whole genome shotgun (WGS) entry which is preliminary data.</text>
</comment>
<accession>A0ABQ7LYV9</accession>
<sequence>MFVQTSNKIMVEANWLLAIIPFHPTNRICRKSGVKGEIVNKHAFSRHTSTQMGSSCYPAVELKKWHTCVILRSHCPKNDFQPVQDLELLATHPGYYSAKMLNDTFFYYGGPDHS</sequence>
<reference evidence="2 3" key="1">
    <citation type="submission" date="2021-03" db="EMBL/GenBank/DDBJ databases">
        <authorList>
            <person name="King G.J."/>
            <person name="Bancroft I."/>
            <person name="Baten A."/>
            <person name="Bloomfield J."/>
            <person name="Borpatragohain P."/>
            <person name="He Z."/>
            <person name="Irish N."/>
            <person name="Irwin J."/>
            <person name="Liu K."/>
            <person name="Mauleon R.P."/>
            <person name="Moore J."/>
            <person name="Morris R."/>
            <person name="Ostergaard L."/>
            <person name="Wang B."/>
            <person name="Wells R."/>
        </authorList>
    </citation>
    <scope>NUCLEOTIDE SEQUENCE [LARGE SCALE GENOMIC DNA]</scope>
    <source>
        <strain evidence="2">R-o-18</strain>
        <tissue evidence="2">Leaf</tissue>
    </source>
</reference>
<dbReference type="EMBL" id="JADBGQ010000006">
    <property type="protein sequence ID" value="KAG5391758.1"/>
    <property type="molecule type" value="Genomic_DNA"/>
</dbReference>
<evidence type="ECO:0000259" key="1">
    <source>
        <dbReference type="Pfam" id="PF03080"/>
    </source>
</evidence>
<keyword evidence="3" id="KW-1185">Reference proteome</keyword>
<organism evidence="2 3">
    <name type="scientific">Brassica rapa subsp. trilocularis</name>
    <dbReference type="NCBI Taxonomy" id="1813537"/>
    <lineage>
        <taxon>Eukaryota</taxon>
        <taxon>Viridiplantae</taxon>
        <taxon>Streptophyta</taxon>
        <taxon>Embryophyta</taxon>
        <taxon>Tracheophyta</taxon>
        <taxon>Spermatophyta</taxon>
        <taxon>Magnoliopsida</taxon>
        <taxon>eudicotyledons</taxon>
        <taxon>Gunneridae</taxon>
        <taxon>Pentapetalae</taxon>
        <taxon>rosids</taxon>
        <taxon>malvids</taxon>
        <taxon>Brassicales</taxon>
        <taxon>Brassicaceae</taxon>
        <taxon>Brassiceae</taxon>
        <taxon>Brassica</taxon>
    </lineage>
</organism>
<evidence type="ECO:0000313" key="3">
    <source>
        <dbReference type="Proteomes" id="UP000823674"/>
    </source>
</evidence>
<dbReference type="InterPro" id="IPR004314">
    <property type="entry name" value="Neprosin"/>
</dbReference>
<proteinExistence type="predicted"/>
<dbReference type="Proteomes" id="UP000823674">
    <property type="component" value="Chromosome A06"/>
</dbReference>
<dbReference type="Pfam" id="PF03080">
    <property type="entry name" value="Neprosin"/>
    <property type="match status" value="1"/>
</dbReference>
<evidence type="ECO:0000313" key="2">
    <source>
        <dbReference type="EMBL" id="KAG5391758.1"/>
    </source>
</evidence>
<name>A0ABQ7LYV9_BRACM</name>
<feature type="domain" description="Neprosin PEP catalytic" evidence="1">
    <location>
        <begin position="31"/>
        <end position="111"/>
    </location>
</feature>
<gene>
    <name evidence="2" type="primary">A06p008100.1_BraROA</name>
    <name evidence="2" type="ORF">IGI04_021721</name>
</gene>
<protein>
    <recommendedName>
        <fullName evidence="1">Neprosin PEP catalytic domain-containing protein</fullName>
    </recommendedName>
</protein>